<feature type="compositionally biased region" description="Polar residues" evidence="1">
    <location>
        <begin position="130"/>
        <end position="147"/>
    </location>
</feature>
<reference evidence="2" key="1">
    <citation type="journal article" date="2023" name="Science">
        <title>Genome structures resolve the early diversification of teleost fishes.</title>
        <authorList>
            <person name="Parey E."/>
            <person name="Louis A."/>
            <person name="Montfort J."/>
            <person name="Bouchez O."/>
            <person name="Roques C."/>
            <person name="Iampietro C."/>
            <person name="Lluch J."/>
            <person name="Castinel A."/>
            <person name="Donnadieu C."/>
            <person name="Desvignes T."/>
            <person name="Floi Bucao C."/>
            <person name="Jouanno E."/>
            <person name="Wen M."/>
            <person name="Mejri S."/>
            <person name="Dirks R."/>
            <person name="Jansen H."/>
            <person name="Henkel C."/>
            <person name="Chen W.J."/>
            <person name="Zahm M."/>
            <person name="Cabau C."/>
            <person name="Klopp C."/>
            <person name="Thompson A.W."/>
            <person name="Robinson-Rechavi M."/>
            <person name="Braasch I."/>
            <person name="Lecointre G."/>
            <person name="Bobe J."/>
            <person name="Postlethwait J.H."/>
            <person name="Berthelot C."/>
            <person name="Roest Crollius H."/>
            <person name="Guiguen Y."/>
        </authorList>
    </citation>
    <scope>NUCLEOTIDE SEQUENCE</scope>
    <source>
        <strain evidence="2">NC1722</strain>
    </source>
</reference>
<accession>A0AAD7WSL8</accession>
<feature type="compositionally biased region" description="Basic residues" evidence="1">
    <location>
        <begin position="92"/>
        <end position="103"/>
    </location>
</feature>
<dbReference type="Proteomes" id="UP001221898">
    <property type="component" value="Unassembled WGS sequence"/>
</dbReference>
<dbReference type="AlphaFoldDB" id="A0AAD7WSL8"/>
<feature type="region of interest" description="Disordered" evidence="1">
    <location>
        <begin position="37"/>
        <end position="163"/>
    </location>
</feature>
<evidence type="ECO:0000256" key="1">
    <source>
        <dbReference type="SAM" id="MobiDB-lite"/>
    </source>
</evidence>
<name>A0AAD7WSL8_9TELE</name>
<evidence type="ECO:0000313" key="3">
    <source>
        <dbReference type="Proteomes" id="UP001221898"/>
    </source>
</evidence>
<feature type="compositionally biased region" description="Basic and acidic residues" evidence="1">
    <location>
        <begin position="104"/>
        <end position="113"/>
    </location>
</feature>
<keyword evidence="3" id="KW-1185">Reference proteome</keyword>
<protein>
    <submittedName>
        <fullName evidence="2">Uncharacterized protein</fullName>
    </submittedName>
</protein>
<sequence length="163" mass="17196">MTGGQSRADLISPLLLIRSDASSEFGARVKSVITGNGFSADTALGDNAAPSPIPPAALCPPRGANERGTRCQAARCQKHPARRGGVTAGVSRRIRLPRSRKGGRRGEGGHAFERNAGTLHAPTLPRRDSQNLNPLSRAGETQASNGDRATLRDLPVSRRQSES</sequence>
<dbReference type="EMBL" id="JAINUG010000038">
    <property type="protein sequence ID" value="KAJ8407518.1"/>
    <property type="molecule type" value="Genomic_DNA"/>
</dbReference>
<evidence type="ECO:0000313" key="2">
    <source>
        <dbReference type="EMBL" id="KAJ8407518.1"/>
    </source>
</evidence>
<organism evidence="2 3">
    <name type="scientific">Aldrovandia affinis</name>
    <dbReference type="NCBI Taxonomy" id="143900"/>
    <lineage>
        <taxon>Eukaryota</taxon>
        <taxon>Metazoa</taxon>
        <taxon>Chordata</taxon>
        <taxon>Craniata</taxon>
        <taxon>Vertebrata</taxon>
        <taxon>Euteleostomi</taxon>
        <taxon>Actinopterygii</taxon>
        <taxon>Neopterygii</taxon>
        <taxon>Teleostei</taxon>
        <taxon>Notacanthiformes</taxon>
        <taxon>Halosauridae</taxon>
        <taxon>Aldrovandia</taxon>
    </lineage>
</organism>
<proteinExistence type="predicted"/>
<comment type="caution">
    <text evidence="2">The sequence shown here is derived from an EMBL/GenBank/DDBJ whole genome shotgun (WGS) entry which is preliminary data.</text>
</comment>
<feature type="compositionally biased region" description="Basic and acidic residues" evidence="1">
    <location>
        <begin position="149"/>
        <end position="163"/>
    </location>
</feature>
<gene>
    <name evidence="2" type="ORF">AAFF_G00273750</name>
</gene>